<comment type="caution">
    <text evidence="1">The sequence shown here is derived from an EMBL/GenBank/DDBJ whole genome shotgun (WGS) entry which is preliminary data.</text>
</comment>
<sequence>MDSNEVEIKLKHLAFLKEIAVNFLVILSNVYDFVKENSGDLKSTVVSAETAVGPLYEKLKDLAEQVIVFVDDKFDKHSPSLAKKLVVILQSLINKTTPLAQILLTTAQSIITPLATTTISLFQKLLQTTKSLIQNILTTTKSAPLVGTTQSLLQNSLDTAKSLVQDTILQKGSDVANQALDTTKSLVGGIPLVGNVAQSLITNPTDLANQLVNTTNSLVNKNPVFGVVDLAVQNMVKETQATGTKAVLQSAYMSFKLAGIPIITQFWYKVSKQYPWVATLSEFILPVVEYVFEWYNKVVTYMDGKDYSLFGYLPLVPIDEMKDAYKLVKTSMDGLSAVGDLFERNNNNNN</sequence>
<dbReference type="EMBL" id="CM042021">
    <property type="protein sequence ID" value="KAI3817456.1"/>
    <property type="molecule type" value="Genomic_DNA"/>
</dbReference>
<gene>
    <name evidence="1" type="ORF">L1987_11247</name>
</gene>
<protein>
    <submittedName>
        <fullName evidence="1">Uncharacterized protein</fullName>
    </submittedName>
</protein>
<name>A0ACB9JCV5_9ASTR</name>
<reference evidence="1 2" key="2">
    <citation type="journal article" date="2022" name="Mol. Ecol. Resour.">
        <title>The genomes of chicory, endive, great burdock and yacon provide insights into Asteraceae paleo-polyploidization history and plant inulin production.</title>
        <authorList>
            <person name="Fan W."/>
            <person name="Wang S."/>
            <person name="Wang H."/>
            <person name="Wang A."/>
            <person name="Jiang F."/>
            <person name="Liu H."/>
            <person name="Zhao H."/>
            <person name="Xu D."/>
            <person name="Zhang Y."/>
        </authorList>
    </citation>
    <scope>NUCLEOTIDE SEQUENCE [LARGE SCALE GENOMIC DNA]</scope>
    <source>
        <strain evidence="2">cv. Yunnan</strain>
        <tissue evidence="1">Leaves</tissue>
    </source>
</reference>
<evidence type="ECO:0000313" key="2">
    <source>
        <dbReference type="Proteomes" id="UP001056120"/>
    </source>
</evidence>
<keyword evidence="2" id="KW-1185">Reference proteome</keyword>
<dbReference type="Proteomes" id="UP001056120">
    <property type="component" value="Linkage Group LG04"/>
</dbReference>
<reference evidence="2" key="1">
    <citation type="journal article" date="2022" name="Mol. Ecol. Resour.">
        <title>The genomes of chicory, endive, great burdock and yacon provide insights into Asteraceae palaeo-polyploidization history and plant inulin production.</title>
        <authorList>
            <person name="Fan W."/>
            <person name="Wang S."/>
            <person name="Wang H."/>
            <person name="Wang A."/>
            <person name="Jiang F."/>
            <person name="Liu H."/>
            <person name="Zhao H."/>
            <person name="Xu D."/>
            <person name="Zhang Y."/>
        </authorList>
    </citation>
    <scope>NUCLEOTIDE SEQUENCE [LARGE SCALE GENOMIC DNA]</scope>
    <source>
        <strain evidence="2">cv. Yunnan</strain>
    </source>
</reference>
<evidence type="ECO:0000313" key="1">
    <source>
        <dbReference type="EMBL" id="KAI3817456.1"/>
    </source>
</evidence>
<accession>A0ACB9JCV5</accession>
<organism evidence="1 2">
    <name type="scientific">Smallanthus sonchifolius</name>
    <dbReference type="NCBI Taxonomy" id="185202"/>
    <lineage>
        <taxon>Eukaryota</taxon>
        <taxon>Viridiplantae</taxon>
        <taxon>Streptophyta</taxon>
        <taxon>Embryophyta</taxon>
        <taxon>Tracheophyta</taxon>
        <taxon>Spermatophyta</taxon>
        <taxon>Magnoliopsida</taxon>
        <taxon>eudicotyledons</taxon>
        <taxon>Gunneridae</taxon>
        <taxon>Pentapetalae</taxon>
        <taxon>asterids</taxon>
        <taxon>campanulids</taxon>
        <taxon>Asterales</taxon>
        <taxon>Asteraceae</taxon>
        <taxon>Asteroideae</taxon>
        <taxon>Heliantheae alliance</taxon>
        <taxon>Millerieae</taxon>
        <taxon>Smallanthus</taxon>
    </lineage>
</organism>
<proteinExistence type="predicted"/>